<organism evidence="12 13">
    <name type="scientific">Sphingomonas desiccabilis</name>
    <dbReference type="NCBI Taxonomy" id="429134"/>
    <lineage>
        <taxon>Bacteria</taxon>
        <taxon>Pseudomonadati</taxon>
        <taxon>Pseudomonadota</taxon>
        <taxon>Alphaproteobacteria</taxon>
        <taxon>Sphingomonadales</taxon>
        <taxon>Sphingomonadaceae</taxon>
        <taxon>Sphingomonas</taxon>
    </lineage>
</organism>
<keyword evidence="2 8" id="KW-0813">Transport</keyword>
<sequence>MRQSHSSLRATVAYGAMLMGLFMAVGAAAQTAAPGGQTDNLPIPSVPEAQAEARGADGADNAPGDIVVTGSRIRRPDFESPSPVVTIGAATLQQSGTTNLTDFLTGLPALQGSSTSADNSGSGAGIGYTGLNLLNLRNLGTQRTLVLIDGRRQVATVPGTQAIDINTIPNDLVERIDILTGGESAIYGADAVSGVVNFVLKKNFEGITARAQAGISEYGDAGKRLFSVTAGKNFADGRGNIAVAYEYGDESRLESRDRKNLRGAALTGFYRNPADPEFQPGYTGGASNGIPDRIPTTDIRYNDTAREGAIDVDFDGVPDLLVNGRGQLVPFDIGTVVQPGYSTGGSGTRVADYQNDLLPDIKRHVVNAIARFEVSPALELFIEGKYANNKAFSLGQPSFDYYLLQEGDNAFLPAPLAGGDGVLVTRDNFDIGQRGESITRETIRTVVGARGDLSPHTNYELSYTFGQSNITSDYVNDVFDDRFLAAIDAVRGPDGQITCRANLDPNWLPNQPYTDRYTGAPVTFGRGECVPLNLFGDGAPSQAALDFVRANTRDRSRLRQHVVTASLAGDFGKYFELPGGPIGFALGGEYRKEESRFVPDELAAQGLTFTNALGREEGEFDVKEAFAELNVPLLRDRPFFHRLELGAAIRFSDYSTIGSTTTWKTNASWAPARDITFNGTYSKAVRAPNVGELFGGLSQTFSFITDPCDRAEIQNGTQYRAANCQALLSGLGVADPASYVDARSSNISGFSGGNPDLDAEKARTWTAGLVVQPRFIPGLSLRADWYDIKLKGAINTVTATELAQLCVDQPSLENQFCDLITRTDVDTGTADRGNITSFTVLPQNVARFQTAGLDINASYQFDTGSFGRFNLRVVANYLDKLEYFGTPGADATNSRGEAFAPKYTFNGDLTWAMGPVTLNYGLTWFDKTLRVTNLVAQSNPDTVAPEYLYLKELWQHDIYGSVDVGDSFQFYGGVNNVFGQKPELATSSYPVSSVGRYIFAGARVKFGAR</sequence>
<dbReference type="Gene3D" id="2.170.130.10">
    <property type="entry name" value="TonB-dependent receptor, plug domain"/>
    <property type="match status" value="1"/>
</dbReference>
<evidence type="ECO:0000256" key="8">
    <source>
        <dbReference type="PROSITE-ProRule" id="PRU01360"/>
    </source>
</evidence>
<dbReference type="InterPro" id="IPR039426">
    <property type="entry name" value="TonB-dep_rcpt-like"/>
</dbReference>
<dbReference type="SUPFAM" id="SSF56935">
    <property type="entry name" value="Porins"/>
    <property type="match status" value="1"/>
</dbReference>
<dbReference type="Gene3D" id="2.40.170.20">
    <property type="entry name" value="TonB-dependent receptor, beta-barrel domain"/>
    <property type="match status" value="1"/>
</dbReference>
<evidence type="ECO:0000256" key="2">
    <source>
        <dbReference type="ARBA" id="ARBA00022448"/>
    </source>
</evidence>
<comment type="similarity">
    <text evidence="8 9">Belongs to the TonB-dependent receptor family.</text>
</comment>
<dbReference type="Proteomes" id="UP000292347">
    <property type="component" value="Unassembled WGS sequence"/>
</dbReference>
<feature type="domain" description="TonB-dependent receptor-like beta-barrel" evidence="10">
    <location>
        <begin position="487"/>
        <end position="977"/>
    </location>
</feature>
<dbReference type="InterPro" id="IPR012910">
    <property type="entry name" value="Plug_dom"/>
</dbReference>
<dbReference type="PANTHER" id="PTHR47234:SF2">
    <property type="entry name" value="TONB-DEPENDENT RECEPTOR"/>
    <property type="match status" value="1"/>
</dbReference>
<evidence type="ECO:0000256" key="3">
    <source>
        <dbReference type="ARBA" id="ARBA00022452"/>
    </source>
</evidence>
<comment type="subcellular location">
    <subcellularLocation>
        <location evidence="1 8">Cell outer membrane</location>
        <topology evidence="1 8">Multi-pass membrane protein</topology>
    </subcellularLocation>
</comment>
<dbReference type="EMBL" id="SDPT01000001">
    <property type="protein sequence ID" value="RXZ34591.1"/>
    <property type="molecule type" value="Genomic_DNA"/>
</dbReference>
<dbReference type="OrthoDB" id="7051241at2"/>
<keyword evidence="6 8" id="KW-0472">Membrane</keyword>
<dbReference type="InterPro" id="IPR036942">
    <property type="entry name" value="Beta-barrel_TonB_sf"/>
</dbReference>
<dbReference type="PANTHER" id="PTHR47234">
    <property type="match status" value="1"/>
</dbReference>
<keyword evidence="4 8" id="KW-0812">Transmembrane</keyword>
<dbReference type="AlphaFoldDB" id="A0A4Q2IZF5"/>
<keyword evidence="5 9" id="KW-0798">TonB box</keyword>
<evidence type="ECO:0000256" key="7">
    <source>
        <dbReference type="ARBA" id="ARBA00023237"/>
    </source>
</evidence>
<dbReference type="Pfam" id="PF07715">
    <property type="entry name" value="Plug"/>
    <property type="match status" value="1"/>
</dbReference>
<evidence type="ECO:0000256" key="5">
    <source>
        <dbReference type="ARBA" id="ARBA00023077"/>
    </source>
</evidence>
<evidence type="ECO:0000256" key="9">
    <source>
        <dbReference type="RuleBase" id="RU003357"/>
    </source>
</evidence>
<dbReference type="PROSITE" id="PS52016">
    <property type="entry name" value="TONB_DEPENDENT_REC_3"/>
    <property type="match status" value="1"/>
</dbReference>
<evidence type="ECO:0000259" key="11">
    <source>
        <dbReference type="Pfam" id="PF07715"/>
    </source>
</evidence>
<dbReference type="Pfam" id="PF00593">
    <property type="entry name" value="TonB_dep_Rec_b-barrel"/>
    <property type="match status" value="1"/>
</dbReference>
<dbReference type="InterPro" id="IPR037066">
    <property type="entry name" value="Plug_dom_sf"/>
</dbReference>
<evidence type="ECO:0000256" key="1">
    <source>
        <dbReference type="ARBA" id="ARBA00004571"/>
    </source>
</evidence>
<feature type="domain" description="TonB-dependent receptor plug" evidence="11">
    <location>
        <begin position="78"/>
        <end position="195"/>
    </location>
</feature>
<dbReference type="GO" id="GO:0009279">
    <property type="term" value="C:cell outer membrane"/>
    <property type="evidence" value="ECO:0007669"/>
    <property type="project" value="UniProtKB-SubCell"/>
</dbReference>
<keyword evidence="7 8" id="KW-0998">Cell outer membrane</keyword>
<evidence type="ECO:0000259" key="10">
    <source>
        <dbReference type="Pfam" id="PF00593"/>
    </source>
</evidence>
<protein>
    <submittedName>
        <fullName evidence="12">TonB-dependent receptor</fullName>
    </submittedName>
</protein>
<comment type="caution">
    <text evidence="12">The sequence shown here is derived from an EMBL/GenBank/DDBJ whole genome shotgun (WGS) entry which is preliminary data.</text>
</comment>
<reference evidence="12 13" key="1">
    <citation type="submission" date="2019-01" db="EMBL/GenBank/DDBJ databases">
        <title>Sphingomonas mucosissima sp. nov. and Sphingomonas desiccabilis sp. nov., from biological soil crusts in the Colorado Plateau, USA.</title>
        <authorList>
            <person name="Zhu D."/>
        </authorList>
    </citation>
    <scope>NUCLEOTIDE SEQUENCE [LARGE SCALE GENOMIC DNA]</scope>
    <source>
        <strain evidence="12 13">CP1D</strain>
    </source>
</reference>
<evidence type="ECO:0000256" key="4">
    <source>
        <dbReference type="ARBA" id="ARBA00022692"/>
    </source>
</evidence>
<evidence type="ECO:0000313" key="12">
    <source>
        <dbReference type="EMBL" id="RXZ34591.1"/>
    </source>
</evidence>
<keyword evidence="3 8" id="KW-1134">Transmembrane beta strand</keyword>
<evidence type="ECO:0000313" key="13">
    <source>
        <dbReference type="Proteomes" id="UP000292347"/>
    </source>
</evidence>
<dbReference type="InterPro" id="IPR000531">
    <property type="entry name" value="Beta-barrel_TonB"/>
</dbReference>
<accession>A0A4Q2IZF5</accession>
<keyword evidence="12" id="KW-0675">Receptor</keyword>
<name>A0A4Q2IZF5_9SPHN</name>
<gene>
    <name evidence="12" type="ORF">EO081_02600</name>
</gene>
<keyword evidence="13" id="KW-1185">Reference proteome</keyword>
<evidence type="ECO:0000256" key="6">
    <source>
        <dbReference type="ARBA" id="ARBA00023136"/>
    </source>
</evidence>
<dbReference type="RefSeq" id="WP_129340379.1">
    <property type="nucleotide sequence ID" value="NZ_JACIDD010000001.1"/>
</dbReference>
<proteinExistence type="inferred from homology"/>